<feature type="domain" description="PG-1098 ferredoxin-like" evidence="2">
    <location>
        <begin position="276"/>
        <end position="318"/>
    </location>
</feature>
<dbReference type="EMBL" id="FQXQ01000001">
    <property type="protein sequence ID" value="SHH35871.1"/>
    <property type="molecule type" value="Genomic_DNA"/>
</dbReference>
<dbReference type="SUPFAM" id="SSF53335">
    <property type="entry name" value="S-adenosyl-L-methionine-dependent methyltransferases"/>
    <property type="match status" value="1"/>
</dbReference>
<dbReference type="AlphaFoldDB" id="A0A1M5SBN4"/>
<protein>
    <submittedName>
        <fullName evidence="3">Uncharacterized protein</fullName>
    </submittedName>
</protein>
<evidence type="ECO:0000313" key="4">
    <source>
        <dbReference type="Proteomes" id="UP000184109"/>
    </source>
</evidence>
<accession>A0A1M5SBN4</accession>
<organism evidence="3 4">
    <name type="scientific">Wenyingzhuangia marina</name>
    <dbReference type="NCBI Taxonomy" id="1195760"/>
    <lineage>
        <taxon>Bacteria</taxon>
        <taxon>Pseudomonadati</taxon>
        <taxon>Bacteroidota</taxon>
        <taxon>Flavobacteriia</taxon>
        <taxon>Flavobacteriales</taxon>
        <taxon>Flavobacteriaceae</taxon>
        <taxon>Wenyingzhuangia</taxon>
    </lineage>
</organism>
<evidence type="ECO:0000259" key="2">
    <source>
        <dbReference type="Pfam" id="PF22013"/>
    </source>
</evidence>
<dbReference type="RefSeq" id="WP_073117838.1">
    <property type="nucleotide sequence ID" value="NZ_BMEN01000001.1"/>
</dbReference>
<dbReference type="Gene3D" id="3.40.50.150">
    <property type="entry name" value="Vaccinia Virus protein VP39"/>
    <property type="match status" value="1"/>
</dbReference>
<dbReference type="Pfam" id="PF03602">
    <property type="entry name" value="Cons_hypoth95"/>
    <property type="match status" value="1"/>
</dbReference>
<dbReference type="InterPro" id="IPR041497">
    <property type="entry name" value="Thump-like"/>
</dbReference>
<evidence type="ECO:0000313" key="3">
    <source>
        <dbReference type="EMBL" id="SHH35871.1"/>
    </source>
</evidence>
<dbReference type="Gene3D" id="1.10.10.1110">
    <property type="entry name" value="Methyltransferase PG1098, N-terminal domain"/>
    <property type="match status" value="1"/>
</dbReference>
<keyword evidence="4" id="KW-1185">Reference proteome</keyword>
<dbReference type="Pfam" id="PF22013">
    <property type="entry name" value="PG_1098_Fer"/>
    <property type="match status" value="1"/>
</dbReference>
<dbReference type="InterPro" id="IPR054168">
    <property type="entry name" value="PG_1098_Fer"/>
</dbReference>
<dbReference type="Proteomes" id="UP000184109">
    <property type="component" value="Unassembled WGS sequence"/>
</dbReference>
<dbReference type="OrthoDB" id="1000417at2"/>
<dbReference type="InterPro" id="IPR029063">
    <property type="entry name" value="SAM-dependent_MTases_sf"/>
</dbReference>
<name>A0A1M5SBN4_9FLAO</name>
<gene>
    <name evidence="3" type="ORF">SAMN05444281_0224</name>
</gene>
<reference evidence="4" key="1">
    <citation type="submission" date="2016-11" db="EMBL/GenBank/DDBJ databases">
        <authorList>
            <person name="Varghese N."/>
            <person name="Submissions S."/>
        </authorList>
    </citation>
    <scope>NUCLEOTIDE SEQUENCE [LARGE SCALE GENOMIC DNA]</scope>
    <source>
        <strain evidence="4">DSM 100572</strain>
    </source>
</reference>
<dbReference type="Pfam" id="PF18096">
    <property type="entry name" value="Thump_like"/>
    <property type="match status" value="1"/>
</dbReference>
<proteinExistence type="predicted"/>
<evidence type="ECO:0000259" key="1">
    <source>
        <dbReference type="Pfam" id="PF18096"/>
    </source>
</evidence>
<dbReference type="STRING" id="1195760.SAMN05444281_0224"/>
<feature type="domain" description="THUMP-like" evidence="1">
    <location>
        <begin position="319"/>
        <end position="385"/>
    </location>
</feature>
<sequence length="390" mass="44579">MNKAILQKEVQDFIAQNLHADITKLVLKGSPFKGVSTPELIEQIEAKKRCDKKLPSWFNTTNIYYPTKINIEQTSSEATAIFKSSLIKGSSIIDVTGGFGVDCYAFSKHFKSVTHCELNSDLSAIVNHNLQQLKVQNISTVDGNGIDYIINNNKTYDWIYIDPSRRNDVKGKVFLLEDCLPNVPLHLSDLLKKSSQILIKNSPLMDITSCIQELQFVKEIHIIALFNEVKEVLVFIEKDYTEKITIKASNLGREEQSFEFIYQQDYDYKLSLPLKYLYEPNSAILKSGGFSVVANQFNLGKLHQHSHLYTSDDLIDFPGRQFEILEVLSYNKKELLKKLPQKKANITTRNFKESVANIRKKTGIKDGGDIYLFFTTNKKEEQIVLFSKKI</sequence>